<dbReference type="EMBL" id="CAADFH010000032">
    <property type="protein sequence ID" value="VFJ93477.1"/>
    <property type="molecule type" value="Genomic_DNA"/>
</dbReference>
<dbReference type="GO" id="GO:0004519">
    <property type="term" value="F:endonuclease activity"/>
    <property type="evidence" value="ECO:0007669"/>
    <property type="project" value="UniProtKB-KW"/>
</dbReference>
<proteinExistence type="predicted"/>
<dbReference type="Pfam" id="PF05685">
    <property type="entry name" value="Uma2"/>
    <property type="match status" value="1"/>
</dbReference>
<dbReference type="InterPro" id="IPR012296">
    <property type="entry name" value="Nuclease_put_TT1808"/>
</dbReference>
<accession>A0A450ULS2</accession>
<feature type="domain" description="Putative restriction endonuclease" evidence="1">
    <location>
        <begin position="27"/>
        <end position="155"/>
    </location>
</feature>
<keyword evidence="2" id="KW-0378">Hydrolase</keyword>
<dbReference type="InterPro" id="IPR011335">
    <property type="entry name" value="Restrct_endonuc-II-like"/>
</dbReference>
<reference evidence="2" key="1">
    <citation type="submission" date="2019-02" db="EMBL/GenBank/DDBJ databases">
        <authorList>
            <person name="Gruber-Vodicka R. H."/>
            <person name="Seah K. B. B."/>
        </authorList>
    </citation>
    <scope>NUCLEOTIDE SEQUENCE</scope>
    <source>
        <strain evidence="2">BECK_M6</strain>
    </source>
</reference>
<keyword evidence="2" id="KW-0540">Nuclease</keyword>
<protein>
    <submittedName>
        <fullName evidence="2">Restriction endonuclease</fullName>
    </submittedName>
</protein>
<evidence type="ECO:0000259" key="1">
    <source>
        <dbReference type="Pfam" id="PF05685"/>
    </source>
</evidence>
<organism evidence="2">
    <name type="scientific">Candidatus Kentrum sp. LFY</name>
    <dbReference type="NCBI Taxonomy" id="2126342"/>
    <lineage>
        <taxon>Bacteria</taxon>
        <taxon>Pseudomonadati</taxon>
        <taxon>Pseudomonadota</taxon>
        <taxon>Gammaproteobacteria</taxon>
        <taxon>Candidatus Kentrum</taxon>
    </lineage>
</organism>
<gene>
    <name evidence="2" type="ORF">BECKLFY1418A_GA0070994_10327</name>
</gene>
<dbReference type="InterPro" id="IPR008538">
    <property type="entry name" value="Uma2"/>
</dbReference>
<dbReference type="Gene3D" id="3.90.1570.10">
    <property type="entry name" value="tt1808, chain A"/>
    <property type="match status" value="1"/>
</dbReference>
<evidence type="ECO:0000313" key="2">
    <source>
        <dbReference type="EMBL" id="VFJ93477.1"/>
    </source>
</evidence>
<sequence>MVFSMDQEYRIPSYGPSRGPFTVDQIRDGDRFELSNGHRIYCAPAGEHHARRNASGASLLGSDPDVEWSAVDAGFTPDPGTLRAPDVAVGPPPGKKQGAWIAGVPPLAVEYADKGQDETDLEIKIRELLTAGTRYVWVVRLTGPQRVEVHTKDGKRLLSASDVLKAPGILRNPIPVHALFDEKEALRVTLRNLLQRQGYEDLEAVLREGVRRGKVEGRTEGSLAAQVKALFGTLTIRGIDLDAETRARVRDCRDPVQLEAWLMKAVVADRLEDVFGGS</sequence>
<dbReference type="SUPFAM" id="SSF52980">
    <property type="entry name" value="Restriction endonuclease-like"/>
    <property type="match status" value="1"/>
</dbReference>
<dbReference type="CDD" id="cd06260">
    <property type="entry name" value="DUF820-like"/>
    <property type="match status" value="1"/>
</dbReference>
<name>A0A450ULS2_9GAMM</name>
<keyword evidence="2" id="KW-0255">Endonuclease</keyword>
<dbReference type="AlphaFoldDB" id="A0A450ULS2"/>